<dbReference type="PANTHER" id="PTHR43298:SF2">
    <property type="entry name" value="FMN_FAD EXPORTER YEEO-RELATED"/>
    <property type="match status" value="1"/>
</dbReference>
<keyword evidence="1" id="KW-0813">Transport</keyword>
<keyword evidence="2" id="KW-1133">Transmembrane helix</keyword>
<dbReference type="InterPro" id="IPR050222">
    <property type="entry name" value="MATE_MdtK"/>
</dbReference>
<feature type="transmembrane region" description="Helical" evidence="2">
    <location>
        <begin position="86"/>
        <end position="107"/>
    </location>
</feature>
<protein>
    <recommendedName>
        <fullName evidence="4">MATE family efflux transporter</fullName>
    </recommendedName>
</protein>
<accession>A0A3B0V8Y4</accession>
<name>A0A3B0V8Y4_9ZZZZ</name>
<feature type="transmembrane region" description="Helical" evidence="2">
    <location>
        <begin position="12"/>
        <end position="29"/>
    </location>
</feature>
<dbReference type="Pfam" id="PF01554">
    <property type="entry name" value="MatE"/>
    <property type="match status" value="1"/>
</dbReference>
<evidence type="ECO:0000313" key="3">
    <source>
        <dbReference type="EMBL" id="VAW28394.1"/>
    </source>
</evidence>
<sequence>MDKNISYKRIWQIAYPIILGSIAQNLINFTDTAFLGRVGEVALGAGALGGIFYLAVFMLGLGFGMGEQIIVARRFGEKKLKAIGSVVDHSFLFLMLLAVAAFVVLRFGSEEILRYGVKSKDISAGTMTFLDYRAFGIFAAFGNLYQ</sequence>
<dbReference type="EMBL" id="UOET01000233">
    <property type="protein sequence ID" value="VAW28394.1"/>
    <property type="molecule type" value="Genomic_DNA"/>
</dbReference>
<proteinExistence type="predicted"/>
<gene>
    <name evidence="3" type="ORF">MNBD_BACTEROID07-307</name>
</gene>
<keyword evidence="2" id="KW-0472">Membrane</keyword>
<dbReference type="GO" id="GO:0015297">
    <property type="term" value="F:antiporter activity"/>
    <property type="evidence" value="ECO:0007669"/>
    <property type="project" value="InterPro"/>
</dbReference>
<evidence type="ECO:0000256" key="2">
    <source>
        <dbReference type="SAM" id="Phobius"/>
    </source>
</evidence>
<evidence type="ECO:0000256" key="1">
    <source>
        <dbReference type="ARBA" id="ARBA00022448"/>
    </source>
</evidence>
<reference evidence="3" key="1">
    <citation type="submission" date="2018-06" db="EMBL/GenBank/DDBJ databases">
        <authorList>
            <person name="Zhirakovskaya E."/>
        </authorList>
    </citation>
    <scope>NUCLEOTIDE SEQUENCE</scope>
</reference>
<evidence type="ECO:0008006" key="4">
    <source>
        <dbReference type="Google" id="ProtNLM"/>
    </source>
</evidence>
<dbReference type="PANTHER" id="PTHR43298">
    <property type="entry name" value="MULTIDRUG RESISTANCE PROTEIN NORM-RELATED"/>
    <property type="match status" value="1"/>
</dbReference>
<feature type="transmembrane region" description="Helical" evidence="2">
    <location>
        <begin position="127"/>
        <end position="145"/>
    </location>
</feature>
<organism evidence="3">
    <name type="scientific">hydrothermal vent metagenome</name>
    <dbReference type="NCBI Taxonomy" id="652676"/>
    <lineage>
        <taxon>unclassified sequences</taxon>
        <taxon>metagenomes</taxon>
        <taxon>ecological metagenomes</taxon>
    </lineage>
</organism>
<feature type="transmembrane region" description="Helical" evidence="2">
    <location>
        <begin position="41"/>
        <end position="65"/>
    </location>
</feature>
<dbReference type="AlphaFoldDB" id="A0A3B0V8Y4"/>
<dbReference type="GO" id="GO:0042910">
    <property type="term" value="F:xenobiotic transmembrane transporter activity"/>
    <property type="evidence" value="ECO:0007669"/>
    <property type="project" value="InterPro"/>
</dbReference>
<dbReference type="GO" id="GO:0005886">
    <property type="term" value="C:plasma membrane"/>
    <property type="evidence" value="ECO:0007669"/>
    <property type="project" value="TreeGrafter"/>
</dbReference>
<keyword evidence="2" id="KW-0812">Transmembrane</keyword>
<dbReference type="InterPro" id="IPR002528">
    <property type="entry name" value="MATE_fam"/>
</dbReference>